<dbReference type="NCBIfam" id="TIGR00002">
    <property type="entry name" value="S16"/>
    <property type="match status" value="1"/>
</dbReference>
<protein>
    <recommendedName>
        <fullName evidence="3">Small ribosomal subunit protein bS16</fullName>
    </recommendedName>
</protein>
<dbReference type="InterPro" id="IPR023803">
    <property type="entry name" value="Ribosomal_bS16_dom_sf"/>
</dbReference>
<evidence type="ECO:0000256" key="1">
    <source>
        <dbReference type="ARBA" id="ARBA00022980"/>
    </source>
</evidence>
<dbReference type="EMBL" id="PFMR01000031">
    <property type="protein sequence ID" value="PIZ18172.1"/>
    <property type="molecule type" value="Genomic_DNA"/>
</dbReference>
<evidence type="ECO:0000256" key="3">
    <source>
        <dbReference type="HAMAP-Rule" id="MF_00385"/>
    </source>
</evidence>
<dbReference type="GO" id="GO:0005737">
    <property type="term" value="C:cytoplasm"/>
    <property type="evidence" value="ECO:0007669"/>
    <property type="project" value="UniProtKB-ARBA"/>
</dbReference>
<proteinExistence type="inferred from homology"/>
<comment type="similarity">
    <text evidence="3">Belongs to the bacterial ribosomal protein bS16 family.</text>
</comment>
<dbReference type="SUPFAM" id="SSF54565">
    <property type="entry name" value="Ribosomal protein S16"/>
    <property type="match status" value="1"/>
</dbReference>
<dbReference type="GO" id="GO:0015935">
    <property type="term" value="C:small ribosomal subunit"/>
    <property type="evidence" value="ECO:0007669"/>
    <property type="project" value="TreeGrafter"/>
</dbReference>
<dbReference type="AlphaFoldDB" id="A0A2M7SF58"/>
<gene>
    <name evidence="3" type="primary">rpsP</name>
    <name evidence="4" type="ORF">COY52_01025</name>
</gene>
<dbReference type="GO" id="GO:0003735">
    <property type="term" value="F:structural constituent of ribosome"/>
    <property type="evidence" value="ECO:0007669"/>
    <property type="project" value="InterPro"/>
</dbReference>
<evidence type="ECO:0000256" key="2">
    <source>
        <dbReference type="ARBA" id="ARBA00023274"/>
    </source>
</evidence>
<evidence type="ECO:0000313" key="5">
    <source>
        <dbReference type="Proteomes" id="UP000229307"/>
    </source>
</evidence>
<dbReference type="Pfam" id="PF00886">
    <property type="entry name" value="Ribosomal_S16"/>
    <property type="match status" value="1"/>
</dbReference>
<keyword evidence="1 3" id="KW-0689">Ribosomal protein</keyword>
<dbReference type="InterPro" id="IPR000307">
    <property type="entry name" value="Ribosomal_bS16"/>
</dbReference>
<accession>A0A2M7SF58</accession>
<dbReference type="Proteomes" id="UP000229307">
    <property type="component" value="Unassembled WGS sequence"/>
</dbReference>
<dbReference type="HAMAP" id="MF_00385">
    <property type="entry name" value="Ribosomal_bS16"/>
    <property type="match status" value="1"/>
</dbReference>
<organism evidence="4 5">
    <name type="scientific">Candidatus Desantisbacteria bacterium CG_4_10_14_0_8_um_filter_48_22</name>
    <dbReference type="NCBI Taxonomy" id="1974543"/>
    <lineage>
        <taxon>Bacteria</taxon>
        <taxon>Candidatus Desantisiibacteriota</taxon>
    </lineage>
</organism>
<comment type="caution">
    <text evidence="4">The sequence shown here is derived from an EMBL/GenBank/DDBJ whole genome shotgun (WGS) entry which is preliminary data.</text>
</comment>
<reference evidence="5" key="1">
    <citation type="submission" date="2017-09" db="EMBL/GenBank/DDBJ databases">
        <title>Depth-based differentiation of microbial function through sediment-hosted aquifers and enrichment of novel symbionts in the deep terrestrial subsurface.</title>
        <authorList>
            <person name="Probst A.J."/>
            <person name="Ladd B."/>
            <person name="Jarett J.K."/>
            <person name="Geller-Mcgrath D.E."/>
            <person name="Sieber C.M.K."/>
            <person name="Emerson J.B."/>
            <person name="Anantharaman K."/>
            <person name="Thomas B.C."/>
            <person name="Malmstrom R."/>
            <person name="Stieglmeier M."/>
            <person name="Klingl A."/>
            <person name="Woyke T."/>
            <person name="Ryan C.M."/>
            <person name="Banfield J.F."/>
        </authorList>
    </citation>
    <scope>NUCLEOTIDE SEQUENCE [LARGE SCALE GENOMIC DNA]</scope>
</reference>
<dbReference type="GO" id="GO:0006412">
    <property type="term" value="P:translation"/>
    <property type="evidence" value="ECO:0007669"/>
    <property type="project" value="UniProtKB-UniRule"/>
</dbReference>
<name>A0A2M7SF58_9BACT</name>
<keyword evidence="2 3" id="KW-0687">Ribonucleoprotein</keyword>
<dbReference type="Gene3D" id="3.30.1320.10">
    <property type="match status" value="1"/>
</dbReference>
<evidence type="ECO:0000313" key="4">
    <source>
        <dbReference type="EMBL" id="PIZ18172.1"/>
    </source>
</evidence>
<dbReference type="PANTHER" id="PTHR12919:SF20">
    <property type="entry name" value="SMALL RIBOSOMAL SUBUNIT PROTEIN BS16M"/>
    <property type="match status" value="1"/>
</dbReference>
<sequence>MLKIRLRRMGKINRPYYKIVVCNSSVASKTGKYIDTVGQYIPKRKPPVIEINREKLDSWVKKGAAVSDTVGFLLKSGRSVEEEKPAVVTEAAGTSG</sequence>
<dbReference type="PANTHER" id="PTHR12919">
    <property type="entry name" value="30S RIBOSOMAL PROTEIN S16"/>
    <property type="match status" value="1"/>
</dbReference>